<accession>A0A9X2HG65</accession>
<name>A0A9X2HG65_9SPHN</name>
<evidence type="ECO:0000313" key="1">
    <source>
        <dbReference type="EMBL" id="MCP3729272.1"/>
    </source>
</evidence>
<sequence length="72" mass="8244">MRLDKLAMVNRIAVARHNLQMQLDHGKIAVLINRDDQDETLIQLVTPFVREELRSRIRALEADLKALGVTIP</sequence>
<proteinExistence type="predicted"/>
<organism evidence="1 2">
    <name type="scientific">Sphingomonas tagetis</name>
    <dbReference type="NCBI Taxonomy" id="2949092"/>
    <lineage>
        <taxon>Bacteria</taxon>
        <taxon>Pseudomonadati</taxon>
        <taxon>Pseudomonadota</taxon>
        <taxon>Alphaproteobacteria</taxon>
        <taxon>Sphingomonadales</taxon>
        <taxon>Sphingomonadaceae</taxon>
        <taxon>Sphingomonas</taxon>
    </lineage>
</organism>
<dbReference type="RefSeq" id="WP_254291250.1">
    <property type="nucleotide sequence ID" value="NZ_JAMLDX010000001.1"/>
</dbReference>
<gene>
    <name evidence="1" type="ORF">M9978_02425</name>
</gene>
<comment type="caution">
    <text evidence="1">The sequence shown here is derived from an EMBL/GenBank/DDBJ whole genome shotgun (WGS) entry which is preliminary data.</text>
</comment>
<keyword evidence="2" id="KW-1185">Reference proteome</keyword>
<dbReference type="EMBL" id="JAMLDX010000001">
    <property type="protein sequence ID" value="MCP3729272.1"/>
    <property type="molecule type" value="Genomic_DNA"/>
</dbReference>
<dbReference type="Proteomes" id="UP001139451">
    <property type="component" value="Unassembled WGS sequence"/>
</dbReference>
<protein>
    <submittedName>
        <fullName evidence="1">Uncharacterized protein</fullName>
    </submittedName>
</protein>
<dbReference type="AlphaFoldDB" id="A0A9X2HG65"/>
<reference evidence="1" key="1">
    <citation type="submission" date="2022-05" db="EMBL/GenBank/DDBJ databases">
        <title>Sphingomonas sp. strain MG17 Genome sequencing and assembly.</title>
        <authorList>
            <person name="Kim I."/>
        </authorList>
    </citation>
    <scope>NUCLEOTIDE SEQUENCE</scope>
    <source>
        <strain evidence="1">MG17</strain>
    </source>
</reference>
<evidence type="ECO:0000313" key="2">
    <source>
        <dbReference type="Proteomes" id="UP001139451"/>
    </source>
</evidence>